<comment type="caution">
    <text evidence="1">The sequence shown here is derived from an EMBL/GenBank/DDBJ whole genome shotgun (WGS) entry which is preliminary data.</text>
</comment>
<dbReference type="EMBL" id="DXAJ01000043">
    <property type="protein sequence ID" value="HJA02309.1"/>
    <property type="molecule type" value="Genomic_DNA"/>
</dbReference>
<evidence type="ECO:0000313" key="1">
    <source>
        <dbReference type="EMBL" id="HJA02309.1"/>
    </source>
</evidence>
<reference evidence="1" key="1">
    <citation type="journal article" date="2021" name="PeerJ">
        <title>Extensive microbial diversity within the chicken gut microbiome revealed by metagenomics and culture.</title>
        <authorList>
            <person name="Gilroy R."/>
            <person name="Ravi A."/>
            <person name="Getino M."/>
            <person name="Pursley I."/>
            <person name="Horton D.L."/>
            <person name="Alikhan N.F."/>
            <person name="Baker D."/>
            <person name="Gharbi K."/>
            <person name="Hall N."/>
            <person name="Watson M."/>
            <person name="Adriaenssens E.M."/>
            <person name="Foster-Nyarko E."/>
            <person name="Jarju S."/>
            <person name="Secka A."/>
            <person name="Antonio M."/>
            <person name="Oren A."/>
            <person name="Chaudhuri R.R."/>
            <person name="La Ragione R."/>
            <person name="Hildebrand F."/>
            <person name="Pallen M.J."/>
        </authorList>
    </citation>
    <scope>NUCLEOTIDE SEQUENCE</scope>
    <source>
        <strain evidence="1">CHK156-179</strain>
    </source>
</reference>
<reference evidence="1" key="2">
    <citation type="submission" date="2021-04" db="EMBL/GenBank/DDBJ databases">
        <authorList>
            <person name="Gilroy R."/>
        </authorList>
    </citation>
    <scope>NUCLEOTIDE SEQUENCE</scope>
    <source>
        <strain evidence="1">CHK156-179</strain>
    </source>
</reference>
<dbReference type="Proteomes" id="UP000824221">
    <property type="component" value="Unassembled WGS sequence"/>
</dbReference>
<dbReference type="PANTHER" id="PTHR38455">
    <property type="entry name" value="HYPOTHETICAL CYTOSOLIC PROTEIN"/>
    <property type="match status" value="1"/>
</dbReference>
<protein>
    <submittedName>
        <fullName evidence="1">DUF951 domain-containing protein</fullName>
    </submittedName>
</protein>
<dbReference type="AlphaFoldDB" id="A0A9D2KE76"/>
<gene>
    <name evidence="1" type="ORF">H9797_02890</name>
</gene>
<name>A0A9D2KE76_9FIRM</name>
<proteinExistence type="predicted"/>
<organism evidence="1 2">
    <name type="scientific">Candidatus Gallimonas gallistercoris</name>
    <dbReference type="NCBI Taxonomy" id="2838602"/>
    <lineage>
        <taxon>Bacteria</taxon>
        <taxon>Bacillati</taxon>
        <taxon>Bacillota</taxon>
        <taxon>Clostridia</taxon>
        <taxon>Candidatus Gallimonas</taxon>
    </lineage>
</organism>
<accession>A0A9D2KE76</accession>
<dbReference type="PIRSF" id="PIRSF037263">
    <property type="entry name" value="DUF951_bac"/>
    <property type="match status" value="1"/>
</dbReference>
<sequence>MYSLGDIVETKKTHPCGGNKWEVVRTGADYKLKCLTCGRLVMLTPDELKKRVKRVLSKEE</sequence>
<dbReference type="PANTHER" id="PTHR38455:SF1">
    <property type="entry name" value="DUF951 DOMAIN-CONTAINING PROTEIN"/>
    <property type="match status" value="1"/>
</dbReference>
<dbReference type="InterPro" id="IPR009296">
    <property type="entry name" value="DUF951"/>
</dbReference>
<dbReference type="Pfam" id="PF06107">
    <property type="entry name" value="DUF951"/>
    <property type="match status" value="1"/>
</dbReference>
<evidence type="ECO:0000313" key="2">
    <source>
        <dbReference type="Proteomes" id="UP000824221"/>
    </source>
</evidence>